<evidence type="ECO:0000313" key="3">
    <source>
        <dbReference type="Proteomes" id="UP000014140"/>
    </source>
</evidence>
<gene>
    <name evidence="2" type="ORF">C803_04623</name>
</gene>
<accession>S0GJH4</accession>
<dbReference type="HOGENOM" id="CLU_1089262_0_0_10"/>
<dbReference type="EMBL" id="ASSQ01000021">
    <property type="protein sequence ID" value="EOS14482.1"/>
    <property type="molecule type" value="Genomic_DNA"/>
</dbReference>
<keyword evidence="3" id="KW-1185">Reference proteome</keyword>
<evidence type="ECO:0008006" key="4">
    <source>
        <dbReference type="Google" id="ProtNLM"/>
    </source>
</evidence>
<dbReference type="AlphaFoldDB" id="S0GJH4"/>
<keyword evidence="1" id="KW-0732">Signal</keyword>
<proteinExistence type="predicted"/>
<feature type="chain" id="PRO_5004497846" description="Outer membrane protein beta-barrel domain-containing protein" evidence="1">
    <location>
        <begin position="21"/>
        <end position="255"/>
    </location>
</feature>
<dbReference type="Proteomes" id="UP000014140">
    <property type="component" value="Unassembled WGS sequence"/>
</dbReference>
<sequence length="255" mass="28377">MKRFIFILLSNLFFLSVINAQQVTNLTATANNDTIQVSCTLETDVLCSLQLQYSENNGLTWNDCKTIQGDISDQASGEKNIYWNCLKDNVLMGNFIFKIILHTTSISTVPQKEKEPLKNAPKPTQQMEKQQSSGHFMILPGCSFGNILSYSFMAGYMKKWGGYVKIKSSFGSKDKNATKGDVEDAFFNGNSKKGRFSVYAGTVGQLHPNICMYAGIGYGNKWLQWETVNSEQIEIASGTYSGIDSEIGVLFKINT</sequence>
<organism evidence="2 3">
    <name type="scientific">Parabacteroides goldsteinii dnLKV18</name>
    <dbReference type="NCBI Taxonomy" id="1235789"/>
    <lineage>
        <taxon>Bacteria</taxon>
        <taxon>Pseudomonadati</taxon>
        <taxon>Bacteroidota</taxon>
        <taxon>Bacteroidia</taxon>
        <taxon>Bacteroidales</taxon>
        <taxon>Tannerellaceae</taxon>
        <taxon>Parabacteroides</taxon>
    </lineage>
</organism>
<protein>
    <recommendedName>
        <fullName evidence="4">Outer membrane protein beta-barrel domain-containing protein</fullName>
    </recommendedName>
</protein>
<evidence type="ECO:0000313" key="2">
    <source>
        <dbReference type="EMBL" id="EOS14482.1"/>
    </source>
</evidence>
<feature type="signal peptide" evidence="1">
    <location>
        <begin position="1"/>
        <end position="20"/>
    </location>
</feature>
<dbReference type="PATRIC" id="fig|1235789.3.peg.4641"/>
<name>S0GJH4_9BACT</name>
<evidence type="ECO:0000256" key="1">
    <source>
        <dbReference type="SAM" id="SignalP"/>
    </source>
</evidence>
<comment type="caution">
    <text evidence="2">The sequence shown here is derived from an EMBL/GenBank/DDBJ whole genome shotgun (WGS) entry which is preliminary data.</text>
</comment>
<reference evidence="2 3" key="1">
    <citation type="submission" date="2013-04" db="EMBL/GenBank/DDBJ databases">
        <title>The Genome Sequence of Parabacteroides goldsteinii dnLKV18.</title>
        <authorList>
            <consortium name="The Broad Institute Genomics Platform"/>
            <consortium name="The Broad Institute Genome Sequencing Center for Infectious Disease"/>
            <person name="Earl A."/>
            <person name="Xavier R."/>
            <person name="Kuhn K."/>
            <person name="Stappenbeck T."/>
            <person name="Walker B."/>
            <person name="Young S."/>
            <person name="Zeng Q."/>
            <person name="Gargeya S."/>
            <person name="Fitzgerald M."/>
            <person name="Haas B."/>
            <person name="Abouelleil A."/>
            <person name="Allen A.W."/>
            <person name="Alvarado L."/>
            <person name="Arachchi H.M."/>
            <person name="Berlin A.M."/>
            <person name="Chapman S.B."/>
            <person name="Gainer-Dewar J."/>
            <person name="Goldberg J."/>
            <person name="Griggs A."/>
            <person name="Gujja S."/>
            <person name="Hansen M."/>
            <person name="Howarth C."/>
            <person name="Imamovic A."/>
            <person name="Ireland A."/>
            <person name="Larimer J."/>
            <person name="McCowan C."/>
            <person name="Murphy C."/>
            <person name="Pearson M."/>
            <person name="Poon T.W."/>
            <person name="Priest M."/>
            <person name="Roberts A."/>
            <person name="Saif S."/>
            <person name="Shea T."/>
            <person name="Sisk P."/>
            <person name="Sykes S."/>
            <person name="Wortman J."/>
            <person name="Nusbaum C."/>
            <person name="Birren B."/>
        </authorList>
    </citation>
    <scope>NUCLEOTIDE SEQUENCE [LARGE SCALE GENOMIC DNA]</scope>
    <source>
        <strain evidence="3">dnLKV18</strain>
    </source>
</reference>